<evidence type="ECO:0000256" key="1">
    <source>
        <dbReference type="ARBA" id="ARBA00000085"/>
    </source>
</evidence>
<evidence type="ECO:0000256" key="4">
    <source>
        <dbReference type="ARBA" id="ARBA00023012"/>
    </source>
</evidence>
<keyword evidence="4" id="KW-0902">Two-component regulatory system</keyword>
<dbReference type="OrthoDB" id="9796457at2"/>
<reference evidence="8 9" key="1">
    <citation type="submission" date="2018-05" db="EMBL/GenBank/DDBJ databases">
        <title>Rhodohalobacter halophilus gen. nov., sp. nov., a moderately halophilic member of the family Balneolaceae.</title>
        <authorList>
            <person name="Liu Z.-W."/>
        </authorList>
    </citation>
    <scope>NUCLEOTIDE SEQUENCE [LARGE SCALE GENOMIC DNA]</scope>
    <source>
        <strain evidence="8 9">8A47</strain>
    </source>
</reference>
<evidence type="ECO:0000256" key="2">
    <source>
        <dbReference type="ARBA" id="ARBA00012438"/>
    </source>
</evidence>
<keyword evidence="6" id="KW-0472">Membrane</keyword>
<keyword evidence="6" id="KW-0812">Transmembrane</keyword>
<dbReference type="InterPro" id="IPR003661">
    <property type="entry name" value="HisK_dim/P_dom"/>
</dbReference>
<dbReference type="Gene3D" id="1.10.287.130">
    <property type="match status" value="1"/>
</dbReference>
<dbReference type="EMBL" id="QGGB01000003">
    <property type="protein sequence ID" value="PWN07443.1"/>
    <property type="molecule type" value="Genomic_DNA"/>
</dbReference>
<dbReference type="Gene3D" id="3.30.450.20">
    <property type="entry name" value="PAS domain"/>
    <property type="match status" value="1"/>
</dbReference>
<feature type="transmembrane region" description="Helical" evidence="6">
    <location>
        <begin position="24"/>
        <end position="42"/>
    </location>
</feature>
<proteinExistence type="predicted"/>
<gene>
    <name evidence="8" type="ORF">DDZ15_04040</name>
</gene>
<dbReference type="SUPFAM" id="SSF52172">
    <property type="entry name" value="CheY-like"/>
    <property type="match status" value="1"/>
</dbReference>
<dbReference type="PROSITE" id="PS50110">
    <property type="entry name" value="RESPONSE_REGULATORY"/>
    <property type="match status" value="1"/>
</dbReference>
<dbReference type="CDD" id="cd17546">
    <property type="entry name" value="REC_hyHK_CKI1_RcsC-like"/>
    <property type="match status" value="1"/>
</dbReference>
<dbReference type="CDD" id="cd00082">
    <property type="entry name" value="HisKA"/>
    <property type="match status" value="1"/>
</dbReference>
<dbReference type="Pfam" id="PF00512">
    <property type="entry name" value="HisKA"/>
    <property type="match status" value="1"/>
</dbReference>
<keyword evidence="6" id="KW-1133">Transmembrane helix</keyword>
<feature type="domain" description="Response regulatory" evidence="7">
    <location>
        <begin position="244"/>
        <end position="361"/>
    </location>
</feature>
<dbReference type="GO" id="GO:0000155">
    <property type="term" value="F:phosphorelay sensor kinase activity"/>
    <property type="evidence" value="ECO:0007669"/>
    <property type="project" value="InterPro"/>
</dbReference>
<dbReference type="RefSeq" id="WP_109645145.1">
    <property type="nucleotide sequence ID" value="NZ_QGGB01000003.1"/>
</dbReference>
<dbReference type="SMART" id="SM00448">
    <property type="entry name" value="REC"/>
    <property type="match status" value="1"/>
</dbReference>
<dbReference type="Pfam" id="PF00072">
    <property type="entry name" value="Response_reg"/>
    <property type="match status" value="1"/>
</dbReference>
<protein>
    <recommendedName>
        <fullName evidence="2">histidine kinase</fullName>
        <ecNumber evidence="2">2.7.13.3</ecNumber>
    </recommendedName>
</protein>
<dbReference type="Gene3D" id="3.40.50.2300">
    <property type="match status" value="1"/>
</dbReference>
<dbReference type="PANTHER" id="PTHR45339:SF1">
    <property type="entry name" value="HYBRID SIGNAL TRANSDUCTION HISTIDINE KINASE J"/>
    <property type="match status" value="1"/>
</dbReference>
<evidence type="ECO:0000313" key="8">
    <source>
        <dbReference type="EMBL" id="PWN07443.1"/>
    </source>
</evidence>
<dbReference type="InterPro" id="IPR036097">
    <property type="entry name" value="HisK_dim/P_sf"/>
</dbReference>
<dbReference type="Proteomes" id="UP000245533">
    <property type="component" value="Unassembled WGS sequence"/>
</dbReference>
<dbReference type="InterPro" id="IPR011006">
    <property type="entry name" value="CheY-like_superfamily"/>
</dbReference>
<comment type="catalytic activity">
    <reaction evidence="1">
        <text>ATP + protein L-histidine = ADP + protein N-phospho-L-histidine.</text>
        <dbReference type="EC" id="2.7.13.3"/>
    </reaction>
</comment>
<accession>A0A316TS36</accession>
<evidence type="ECO:0000313" key="9">
    <source>
        <dbReference type="Proteomes" id="UP000245533"/>
    </source>
</evidence>
<organism evidence="8 9">
    <name type="scientific">Rhodohalobacter mucosus</name>
    <dbReference type="NCBI Taxonomy" id="2079485"/>
    <lineage>
        <taxon>Bacteria</taxon>
        <taxon>Pseudomonadati</taxon>
        <taxon>Balneolota</taxon>
        <taxon>Balneolia</taxon>
        <taxon>Balneolales</taxon>
        <taxon>Balneolaceae</taxon>
        <taxon>Rhodohalobacter</taxon>
    </lineage>
</organism>
<keyword evidence="3 5" id="KW-0597">Phosphoprotein</keyword>
<evidence type="ECO:0000259" key="7">
    <source>
        <dbReference type="PROSITE" id="PS50110"/>
    </source>
</evidence>
<sequence>MGNYAEISQFYLLNEIWLYNTTNQVLLITLLMLFSLVAYLFLKSRSRENFVLTSSERYSYLKTITSNSETADLILDTTNVVKFANDKFLELFNLIKHQVDNKPVRQIGIPDDLVKQLLKYKIDNKTFTFNMWGRKFFVKYATVTTDEGQLLGSLIKIHEEKNVILDDEYVSQWMHELNTPLNAIMGYSELLAGEKNLTREQKRQLHTISDHSALLKKRIENLLMDQEISRIYKVDSKRDNGLEKILIVDDVTINRTLLKIILKRNGYDVTEAKNGREAVEKISEEWFDMILMDLSMPVMDGLEATNQIREMKGERATVPIIAVTASSLYNSDKALKEKGFNGLVKKPFKEGELISIIREFEKVSKVSSG</sequence>
<dbReference type="PANTHER" id="PTHR45339">
    <property type="entry name" value="HYBRID SIGNAL TRANSDUCTION HISTIDINE KINASE J"/>
    <property type="match status" value="1"/>
</dbReference>
<dbReference type="InterPro" id="IPR001789">
    <property type="entry name" value="Sig_transdc_resp-reg_receiver"/>
</dbReference>
<comment type="caution">
    <text evidence="8">The sequence shown here is derived from an EMBL/GenBank/DDBJ whole genome shotgun (WGS) entry which is preliminary data.</text>
</comment>
<keyword evidence="9" id="KW-1185">Reference proteome</keyword>
<dbReference type="EC" id="2.7.13.3" evidence="2"/>
<dbReference type="SUPFAM" id="SSF47384">
    <property type="entry name" value="Homodimeric domain of signal transducing histidine kinase"/>
    <property type="match status" value="1"/>
</dbReference>
<evidence type="ECO:0000256" key="5">
    <source>
        <dbReference type="PROSITE-ProRule" id="PRU00169"/>
    </source>
</evidence>
<evidence type="ECO:0000256" key="3">
    <source>
        <dbReference type="ARBA" id="ARBA00022553"/>
    </source>
</evidence>
<feature type="modified residue" description="4-aspartylphosphate" evidence="5">
    <location>
        <position position="293"/>
    </location>
</feature>
<evidence type="ECO:0000256" key="6">
    <source>
        <dbReference type="SAM" id="Phobius"/>
    </source>
</evidence>
<dbReference type="SMART" id="SM00388">
    <property type="entry name" value="HisKA"/>
    <property type="match status" value="1"/>
</dbReference>
<dbReference type="AlphaFoldDB" id="A0A316TS36"/>
<name>A0A316TS36_9BACT</name>